<feature type="compositionally biased region" description="Low complexity" evidence="1">
    <location>
        <begin position="168"/>
        <end position="183"/>
    </location>
</feature>
<dbReference type="RefSeq" id="XP_007404514.1">
    <property type="nucleotide sequence ID" value="XM_007404452.1"/>
</dbReference>
<dbReference type="InParanoid" id="F4R613"/>
<dbReference type="Proteomes" id="UP000001072">
    <property type="component" value="Unassembled WGS sequence"/>
</dbReference>
<protein>
    <submittedName>
        <fullName evidence="2">Uncharacterized protein</fullName>
    </submittedName>
</protein>
<feature type="compositionally biased region" description="Basic residues" evidence="1">
    <location>
        <begin position="185"/>
        <end position="196"/>
    </location>
</feature>
<dbReference type="KEGG" id="mlr:MELLADRAFT_89394"/>
<feature type="region of interest" description="Disordered" evidence="1">
    <location>
        <begin position="317"/>
        <end position="353"/>
    </location>
</feature>
<dbReference type="GeneID" id="18935176"/>
<dbReference type="EMBL" id="GL883091">
    <property type="protein sequence ID" value="EGG12139.1"/>
    <property type="molecule type" value="Genomic_DNA"/>
</dbReference>
<evidence type="ECO:0000313" key="2">
    <source>
        <dbReference type="EMBL" id="EGG12139.1"/>
    </source>
</evidence>
<feature type="region of interest" description="Disordered" evidence="1">
    <location>
        <begin position="168"/>
        <end position="265"/>
    </location>
</feature>
<feature type="compositionally biased region" description="Basic residues" evidence="1">
    <location>
        <begin position="206"/>
        <end position="219"/>
    </location>
</feature>
<gene>
    <name evidence="2" type="ORF">MELLADRAFT_89394</name>
</gene>
<feature type="compositionally biased region" description="Basic residues" evidence="1">
    <location>
        <begin position="343"/>
        <end position="353"/>
    </location>
</feature>
<accession>F4R613</accession>
<keyword evidence="3" id="KW-1185">Reference proteome</keyword>
<evidence type="ECO:0000256" key="1">
    <source>
        <dbReference type="SAM" id="MobiDB-lite"/>
    </source>
</evidence>
<dbReference type="VEuPathDB" id="FungiDB:MELLADRAFT_89394"/>
<dbReference type="HOGENOM" id="CLU_946899_0_0_1"/>
<dbReference type="AlphaFoldDB" id="F4R613"/>
<proteinExistence type="predicted"/>
<dbReference type="OrthoDB" id="10638600at2759"/>
<organism evidence="3">
    <name type="scientific">Melampsora larici-populina (strain 98AG31 / pathotype 3-4-7)</name>
    <name type="common">Poplar leaf rust fungus</name>
    <dbReference type="NCBI Taxonomy" id="747676"/>
    <lineage>
        <taxon>Eukaryota</taxon>
        <taxon>Fungi</taxon>
        <taxon>Dikarya</taxon>
        <taxon>Basidiomycota</taxon>
        <taxon>Pucciniomycotina</taxon>
        <taxon>Pucciniomycetes</taxon>
        <taxon>Pucciniales</taxon>
        <taxon>Melampsoraceae</taxon>
        <taxon>Melampsora</taxon>
    </lineage>
</organism>
<feature type="compositionally biased region" description="Basic and acidic residues" evidence="1">
    <location>
        <begin position="220"/>
        <end position="259"/>
    </location>
</feature>
<name>F4R613_MELLP</name>
<sequence length="353" mass="39454">MRARGFWGGDHYWCKVIRTVGGLTGVWYHNDMLNGGIAQFVSSDVETIGGPSPNTSWVMYSRAPTTEESLIIKAADTQIDRAVGSKVIVDRPFSQMEVEVDKEEEGVSEGGNDSDIEMVKYKSSKELKEIFASDDSFTVKVKPNQARRKTNNVKYKNSKELADLFASDDSASDAPASEAPPLAKVHPKQAPRKSKNHVKEDTLAKVKPKPKQVPRKNRVKDKMLPSDKGHTEDKAPLAKKPKREEVFPSDNGHAEDKAPLAKKPKRGAQVFTTICSHLMTYFFHLIVARDESNTGREEIVNVKKKSKWKGWHILKEGEEISPKDNTLPVGNDSSQEGDTGGRRVSKRTKRKRE</sequence>
<evidence type="ECO:0000313" key="3">
    <source>
        <dbReference type="Proteomes" id="UP000001072"/>
    </source>
</evidence>
<reference evidence="3" key="1">
    <citation type="journal article" date="2011" name="Proc. Natl. Acad. Sci. U.S.A.">
        <title>Obligate biotrophy features unraveled by the genomic analysis of rust fungi.</title>
        <authorList>
            <person name="Duplessis S."/>
            <person name="Cuomo C.A."/>
            <person name="Lin Y.-C."/>
            <person name="Aerts A."/>
            <person name="Tisserant E."/>
            <person name="Veneault-Fourrey C."/>
            <person name="Joly D.L."/>
            <person name="Hacquard S."/>
            <person name="Amselem J."/>
            <person name="Cantarel B.L."/>
            <person name="Chiu R."/>
            <person name="Coutinho P.M."/>
            <person name="Feau N."/>
            <person name="Field M."/>
            <person name="Frey P."/>
            <person name="Gelhaye E."/>
            <person name="Goldberg J."/>
            <person name="Grabherr M.G."/>
            <person name="Kodira C.D."/>
            <person name="Kohler A."/>
            <person name="Kuees U."/>
            <person name="Lindquist E.A."/>
            <person name="Lucas S.M."/>
            <person name="Mago R."/>
            <person name="Mauceli E."/>
            <person name="Morin E."/>
            <person name="Murat C."/>
            <person name="Pangilinan J.L."/>
            <person name="Park R."/>
            <person name="Pearson M."/>
            <person name="Quesneville H."/>
            <person name="Rouhier N."/>
            <person name="Sakthikumar S."/>
            <person name="Salamov A.A."/>
            <person name="Schmutz J."/>
            <person name="Selles B."/>
            <person name="Shapiro H."/>
            <person name="Tanguay P."/>
            <person name="Tuskan G.A."/>
            <person name="Henrissat B."/>
            <person name="Van de Peer Y."/>
            <person name="Rouze P."/>
            <person name="Ellis J.G."/>
            <person name="Dodds P.N."/>
            <person name="Schein J.E."/>
            <person name="Zhong S."/>
            <person name="Hamelin R.C."/>
            <person name="Grigoriev I.V."/>
            <person name="Szabo L.J."/>
            <person name="Martin F."/>
        </authorList>
    </citation>
    <scope>NUCLEOTIDE SEQUENCE [LARGE SCALE GENOMIC DNA]</scope>
    <source>
        <strain evidence="3">98AG31 / pathotype 3-4-7</strain>
    </source>
</reference>